<name>A0A931GXE0_9BACT</name>
<keyword evidence="4" id="KW-1185">Reference proteome</keyword>
<dbReference type="InterPro" id="IPR026444">
    <property type="entry name" value="Secre_tail"/>
</dbReference>
<protein>
    <submittedName>
        <fullName evidence="3">T9SS type A sorting domain-containing protein</fullName>
    </submittedName>
</protein>
<dbReference type="PROSITE" id="PS51257">
    <property type="entry name" value="PROKAR_LIPOPROTEIN"/>
    <property type="match status" value="1"/>
</dbReference>
<evidence type="ECO:0000256" key="1">
    <source>
        <dbReference type="SAM" id="SignalP"/>
    </source>
</evidence>
<dbReference type="EMBL" id="JADWYR010000001">
    <property type="protein sequence ID" value="MBG9375464.1"/>
    <property type="molecule type" value="Genomic_DNA"/>
</dbReference>
<dbReference type="NCBIfam" id="TIGR04183">
    <property type="entry name" value="Por_Secre_tail"/>
    <property type="match status" value="1"/>
</dbReference>
<accession>A0A931GXE0</accession>
<feature type="domain" description="Secretion system C-terminal sorting" evidence="2">
    <location>
        <begin position="345"/>
        <end position="419"/>
    </location>
</feature>
<dbReference type="InterPro" id="IPR013783">
    <property type="entry name" value="Ig-like_fold"/>
</dbReference>
<dbReference type="RefSeq" id="WP_196989515.1">
    <property type="nucleotide sequence ID" value="NZ_JADWYR010000001.1"/>
</dbReference>
<feature type="signal peptide" evidence="1">
    <location>
        <begin position="1"/>
        <end position="23"/>
    </location>
</feature>
<evidence type="ECO:0000313" key="3">
    <source>
        <dbReference type="EMBL" id="MBG9375464.1"/>
    </source>
</evidence>
<reference evidence="3" key="1">
    <citation type="submission" date="2020-11" db="EMBL/GenBank/DDBJ databases">
        <title>Bacterial whole genome sequence for Panacibacter sp. DH6.</title>
        <authorList>
            <person name="Le V."/>
            <person name="Ko S."/>
            <person name="Ahn C.-Y."/>
            <person name="Oh H.-M."/>
        </authorList>
    </citation>
    <scope>NUCLEOTIDE SEQUENCE</scope>
    <source>
        <strain evidence="3">DH6</strain>
    </source>
</reference>
<feature type="chain" id="PRO_5037738183" evidence="1">
    <location>
        <begin position="24"/>
        <end position="422"/>
    </location>
</feature>
<gene>
    <name evidence="3" type="ORF">I5907_04415</name>
</gene>
<organism evidence="3 4">
    <name type="scientific">Panacibacter microcysteis</name>
    <dbReference type="NCBI Taxonomy" id="2793269"/>
    <lineage>
        <taxon>Bacteria</taxon>
        <taxon>Pseudomonadati</taxon>
        <taxon>Bacteroidota</taxon>
        <taxon>Chitinophagia</taxon>
        <taxon>Chitinophagales</taxon>
        <taxon>Chitinophagaceae</taxon>
        <taxon>Panacibacter</taxon>
    </lineage>
</organism>
<proteinExistence type="predicted"/>
<sequence>MQSMNKFYFLILLGCCYMFNAAAQSCDTTRFEEAITSNWSVNTYYAPSAFGPSYPAGYITGSNAQDYIRKANFFDVSATSYTYIQGAIIKFLKANCKTPANLSKPVFFKVYDDAAGKPGNLLATTQKTISEIKADVDAGINTNINFGSAVAIPSSKKFYISVGLDSLVWQTGGVNNDSLCIASTADDEVLPETAWEWNVSDSVWTRISEDYNRPNQPNNDLNINLWIFPYVSTTAAGCGLLPVNLVSFNAQRVSNDVQLRWEVSNEINMKGYAVERADNNSAFKQVAFVNAMNTIKSERYYYTDKNILSTVAGVQYRIKQVDADGSIKYSRIISLSNNLSLTDAVYKNPFNGNFTMQLTLAASERVAIEIYDLHGRLIVAKQQQLTAGTNTVALATAGFSAGTYIVRLTAGATVQSYKIVKQ</sequence>
<keyword evidence="1" id="KW-0732">Signal</keyword>
<dbReference type="Pfam" id="PF18962">
    <property type="entry name" value="Por_Secre_tail"/>
    <property type="match status" value="1"/>
</dbReference>
<evidence type="ECO:0000313" key="4">
    <source>
        <dbReference type="Proteomes" id="UP000628448"/>
    </source>
</evidence>
<dbReference type="Gene3D" id="2.60.40.10">
    <property type="entry name" value="Immunoglobulins"/>
    <property type="match status" value="1"/>
</dbReference>
<dbReference type="Proteomes" id="UP000628448">
    <property type="component" value="Unassembled WGS sequence"/>
</dbReference>
<dbReference type="AlphaFoldDB" id="A0A931GXE0"/>
<comment type="caution">
    <text evidence="3">The sequence shown here is derived from an EMBL/GenBank/DDBJ whole genome shotgun (WGS) entry which is preliminary data.</text>
</comment>
<evidence type="ECO:0000259" key="2">
    <source>
        <dbReference type="Pfam" id="PF18962"/>
    </source>
</evidence>